<dbReference type="Gene3D" id="3.40.50.1980">
    <property type="entry name" value="Nitrogenase molybdenum iron protein domain"/>
    <property type="match status" value="2"/>
</dbReference>
<dbReference type="PROSITE" id="PS50983">
    <property type="entry name" value="FE_B12_PBP"/>
    <property type="match status" value="1"/>
</dbReference>
<dbReference type="GO" id="GO:0071281">
    <property type="term" value="P:cellular response to iron ion"/>
    <property type="evidence" value="ECO:0007669"/>
    <property type="project" value="TreeGrafter"/>
</dbReference>
<dbReference type="Proteomes" id="UP000199438">
    <property type="component" value="Unassembled WGS sequence"/>
</dbReference>
<protein>
    <submittedName>
        <fullName evidence="2">Iron complex transport system substrate-binding protein</fullName>
    </submittedName>
</protein>
<dbReference type="PANTHER" id="PTHR30535:SF34">
    <property type="entry name" value="MOLYBDATE-BINDING PROTEIN MOLA"/>
    <property type="match status" value="1"/>
</dbReference>
<accession>A0A1I1GH19</accession>
<dbReference type="EMBL" id="FOKV01000002">
    <property type="protein sequence ID" value="SFC10831.1"/>
    <property type="molecule type" value="Genomic_DNA"/>
</dbReference>
<evidence type="ECO:0000259" key="1">
    <source>
        <dbReference type="PROSITE" id="PS50983"/>
    </source>
</evidence>
<dbReference type="SUPFAM" id="SSF53807">
    <property type="entry name" value="Helical backbone' metal receptor"/>
    <property type="match status" value="1"/>
</dbReference>
<dbReference type="OrthoDB" id="9812528at2"/>
<evidence type="ECO:0000313" key="3">
    <source>
        <dbReference type="Proteomes" id="UP000199438"/>
    </source>
</evidence>
<feature type="domain" description="Fe/B12 periplasmic-binding" evidence="1">
    <location>
        <begin position="93"/>
        <end position="365"/>
    </location>
</feature>
<dbReference type="PANTHER" id="PTHR30535">
    <property type="entry name" value="VITAMIN B12-BINDING PROTEIN"/>
    <property type="match status" value="1"/>
</dbReference>
<keyword evidence="3" id="KW-1185">Reference proteome</keyword>
<dbReference type="Pfam" id="PF01497">
    <property type="entry name" value="Peripla_BP_2"/>
    <property type="match status" value="1"/>
</dbReference>
<evidence type="ECO:0000313" key="2">
    <source>
        <dbReference type="EMBL" id="SFC10831.1"/>
    </source>
</evidence>
<organism evidence="2 3">
    <name type="scientific">Zunongwangia mangrovi</name>
    <dbReference type="NCBI Taxonomy" id="1334022"/>
    <lineage>
        <taxon>Bacteria</taxon>
        <taxon>Pseudomonadati</taxon>
        <taxon>Bacteroidota</taxon>
        <taxon>Flavobacteriia</taxon>
        <taxon>Flavobacteriales</taxon>
        <taxon>Flavobacteriaceae</taxon>
        <taxon>Zunongwangia</taxon>
    </lineage>
</organism>
<dbReference type="RefSeq" id="WP_092541189.1">
    <property type="nucleotide sequence ID" value="NZ_FOKV01000002.1"/>
</dbReference>
<gene>
    <name evidence="2" type="ORF">SAMN04487907_102271</name>
</gene>
<dbReference type="AlphaFoldDB" id="A0A1I1GH19"/>
<name>A0A1I1GH19_9FLAO</name>
<reference evidence="3" key="1">
    <citation type="submission" date="2016-10" db="EMBL/GenBank/DDBJ databases">
        <authorList>
            <person name="Varghese N."/>
            <person name="Submissions S."/>
        </authorList>
    </citation>
    <scope>NUCLEOTIDE SEQUENCE [LARGE SCALE GENOMIC DNA]</scope>
    <source>
        <strain evidence="3">DSM 24499</strain>
    </source>
</reference>
<dbReference type="InterPro" id="IPR050902">
    <property type="entry name" value="ABC_Transporter_SBP"/>
</dbReference>
<dbReference type="InterPro" id="IPR002491">
    <property type="entry name" value="ABC_transptr_periplasmic_BD"/>
</dbReference>
<sequence length="379" mass="42328">MKKIGILFIFLLSLSCKDSEKSEKSTKNLHGQEIEISYANGFSITEFDDYSIIEVNSPWPEAEKSFRYLLAEKEAKIPANLEFDQIVTIPVQKIVVTSTTHIPALEALNETKSLKGFPGLDYISSEETRSLINSGAIKEVGKNESLNTEVLIDLQPDVVIGFAINADNKSFSTIQKTGIPVIYNGEWTESSALGKAEWIKFFGALYDKSEAADSIFDTIESNYNSAKKLAETIENKPSVLSGSMFKDQWYVPYGNSWQAQMIKDANANYLWADTKGSGSLSLSFESVLDKAQNAEFWISAGQFTSYSGMLKQSQHYSQFKAVQDKKVYSVSMSKGETGGVIFYELGPNRPDLILKDLISIFHPQLLENYEPTFFKALND</sequence>
<dbReference type="PROSITE" id="PS51257">
    <property type="entry name" value="PROKAR_LIPOPROTEIN"/>
    <property type="match status" value="1"/>
</dbReference>
<proteinExistence type="predicted"/>
<dbReference type="STRING" id="1334022.SAMN04487907_102271"/>